<proteinExistence type="predicted"/>
<organism evidence="1">
    <name type="scientific">Niallia circulans</name>
    <name type="common">Bacillus circulans</name>
    <dbReference type="NCBI Taxonomy" id="1397"/>
    <lineage>
        <taxon>Bacteria</taxon>
        <taxon>Bacillati</taxon>
        <taxon>Bacillota</taxon>
        <taxon>Bacilli</taxon>
        <taxon>Bacillales</taxon>
        <taxon>Bacillaceae</taxon>
        <taxon>Niallia</taxon>
    </lineage>
</organism>
<keyword evidence="1" id="KW-0614">Plasmid</keyword>
<reference evidence="1" key="1">
    <citation type="submission" date="2018-10" db="EMBL/GenBank/DDBJ databases">
        <title>FDA dAtabase for Regulatory Grade micrObial Sequences (FDA-ARGOS): Supporting development and validation of Infectious Disease Dx tests.</title>
        <authorList>
            <person name="Minogue T."/>
            <person name="Wolcott M."/>
            <person name="Wasieloski L."/>
            <person name="Aguilar W."/>
            <person name="Moore D."/>
            <person name="Tallon L.J."/>
            <person name="Sadzewicz L."/>
            <person name="Sengamalay N."/>
            <person name="Ott S."/>
            <person name="Godinez A."/>
            <person name="Nagaraj S."/>
            <person name="Vavikolanu K."/>
            <person name="Vyas G."/>
            <person name="Nadendla S."/>
            <person name="Aluvathingal J."/>
            <person name="Sichtig H."/>
        </authorList>
    </citation>
    <scope>NUCLEOTIDE SEQUENCE</scope>
    <source>
        <strain evidence="1">FDAARGOS_343</strain>
        <plasmid evidence="1">unnamed2</plasmid>
    </source>
</reference>
<dbReference type="RefSeq" id="WP_185762783.1">
    <property type="nucleotide sequence ID" value="NZ_CM017506.1"/>
</dbReference>
<geneLocation type="plasmid" evidence="1">
    <name>unnamed2</name>
</geneLocation>
<gene>
    <name evidence="1" type="ORF">CEQ21_07990</name>
</gene>
<dbReference type="Proteomes" id="UP000319837">
    <property type="component" value="Plasmid unnamed2"/>
</dbReference>
<protein>
    <submittedName>
        <fullName evidence="1">Uncharacterized protein</fullName>
    </submittedName>
</protein>
<comment type="caution">
    <text evidence="1">The sequence shown here is derived from an EMBL/GenBank/DDBJ whole genome shotgun (WGS) entry which is preliminary data.</text>
</comment>
<dbReference type="EMBL" id="RIBP01000003">
    <property type="protein sequence ID" value="TRZ39300.1"/>
    <property type="molecule type" value="Genomic_DNA"/>
</dbReference>
<name>A0A553SQN4_NIACI</name>
<accession>A0A553SQN4</accession>
<dbReference type="AlphaFoldDB" id="A0A553SQN4"/>
<sequence length="175" mass="20285">MKKMWLDADDILSKYTDGNFQAIEVGIQEIDPSKIIALSLDYETIKDDYKMEKLKEKVKGIEDWEDLDPRSLYLYKTPEGTYFVGSGGGNHRSVLTNELGISKIKANVTNLYPRSTFPKEITDITDKLYIKREQLRAELETSSFEDSFDKVDQLNDLDFKIDDIFYKFVQSNNLI</sequence>
<evidence type="ECO:0000313" key="1">
    <source>
        <dbReference type="EMBL" id="TRZ39300.1"/>
    </source>
</evidence>